<gene>
    <name evidence="3" type="primary">rpoC_3</name>
    <name evidence="3" type="ORF">NCTC10702_00967</name>
</gene>
<dbReference type="PANTHER" id="PTHR48443:SF1">
    <property type="entry name" value="DNA-DIRECTED RNA POLYMERASE SUBUNIT BETA"/>
    <property type="match status" value="1"/>
</dbReference>
<evidence type="ECO:0000313" key="3">
    <source>
        <dbReference type="EMBL" id="SUL32732.1"/>
    </source>
</evidence>
<dbReference type="AlphaFoldDB" id="A0A380EGC8"/>
<reference evidence="3 4" key="1">
    <citation type="submission" date="2018-06" db="EMBL/GenBank/DDBJ databases">
        <authorList>
            <consortium name="Pathogen Informatics"/>
            <person name="Doyle S."/>
        </authorList>
    </citation>
    <scope>NUCLEOTIDE SEQUENCE [LARGE SCALE GENOMIC DNA]</scope>
    <source>
        <strain evidence="3 4">NCTC10702</strain>
    </source>
</reference>
<keyword evidence="3" id="KW-0240">DNA-directed RNA polymerase</keyword>
<dbReference type="GO" id="GO:0000428">
    <property type="term" value="C:DNA-directed RNA polymerase complex"/>
    <property type="evidence" value="ECO:0007669"/>
    <property type="project" value="UniProtKB-KW"/>
</dbReference>
<accession>A0A380EGC8</accession>
<keyword evidence="1 3" id="KW-0808">Transferase</keyword>
<dbReference type="Proteomes" id="UP000254116">
    <property type="component" value="Unassembled WGS sequence"/>
</dbReference>
<dbReference type="CDD" id="cd02655">
    <property type="entry name" value="RNAP_beta'_C"/>
    <property type="match status" value="1"/>
</dbReference>
<dbReference type="SUPFAM" id="SSF64484">
    <property type="entry name" value="beta and beta-prime subunits of DNA dependent RNA-polymerase"/>
    <property type="match status" value="1"/>
</dbReference>
<dbReference type="EMBL" id="UHBY01000003">
    <property type="protein sequence ID" value="SUL32732.1"/>
    <property type="molecule type" value="Genomic_DNA"/>
</dbReference>
<keyword evidence="2" id="KW-0862">Zinc</keyword>
<organism evidence="3 4">
    <name type="scientific">Staphylococcus aureus</name>
    <dbReference type="NCBI Taxonomy" id="1280"/>
    <lineage>
        <taxon>Bacteria</taxon>
        <taxon>Bacillati</taxon>
        <taxon>Bacillota</taxon>
        <taxon>Bacilli</taxon>
        <taxon>Bacillales</taxon>
        <taxon>Staphylococcaceae</taxon>
        <taxon>Staphylococcus</taxon>
    </lineage>
</organism>
<evidence type="ECO:0000256" key="1">
    <source>
        <dbReference type="ARBA" id="ARBA00022679"/>
    </source>
</evidence>
<name>A0A380EGC8_STAAU</name>
<protein>
    <submittedName>
        <fullName evidence="3">DNA-directed RNA polymerase subunit beta</fullName>
        <ecNumber evidence="3">2.7.7.6</ecNumber>
    </submittedName>
</protein>
<sequence length="147" mass="16319">MQGVEIDDKHVEVMVRQMLRKVRIIEAGDTKLLPGSLVDIHNFTDANREAFKHRKRPATAKPVLLGITKASLETESFLSAASFQETTRVLTDAAIKGKRDDLLGLKENVIIGKLIPAGTGMRRYSDVKYEKTAKPVAEVESQTEVTE</sequence>
<dbReference type="FunFam" id="1.10.150.390:FF:000002">
    <property type="entry name" value="DNA-directed RNA polymerase subunit beta"/>
    <property type="match status" value="1"/>
</dbReference>
<dbReference type="GO" id="GO:0003899">
    <property type="term" value="F:DNA-directed RNA polymerase activity"/>
    <property type="evidence" value="ECO:0007669"/>
    <property type="project" value="UniProtKB-EC"/>
</dbReference>
<dbReference type="Gene3D" id="1.10.150.390">
    <property type="match status" value="1"/>
</dbReference>
<dbReference type="EC" id="2.7.7.6" evidence="3"/>
<evidence type="ECO:0000313" key="4">
    <source>
        <dbReference type="Proteomes" id="UP000254116"/>
    </source>
</evidence>
<keyword evidence="3" id="KW-0548">Nucleotidyltransferase</keyword>
<keyword evidence="3" id="KW-0804">Transcription</keyword>
<dbReference type="Gene3D" id="1.10.1790.20">
    <property type="match status" value="1"/>
</dbReference>
<dbReference type="PANTHER" id="PTHR48443">
    <property type="entry name" value="DNA-DIRECTED RNA POLYMERASE SUBUNIT BETA"/>
    <property type="match status" value="1"/>
</dbReference>
<evidence type="ECO:0000256" key="2">
    <source>
        <dbReference type="ARBA" id="ARBA00022833"/>
    </source>
</evidence>
<proteinExistence type="predicted"/>